<dbReference type="EMBL" id="CP136924">
    <property type="protein sequence ID" value="WXA02491.1"/>
    <property type="molecule type" value="Genomic_DNA"/>
</dbReference>
<dbReference type="KEGG" id="mcaa:R3L15_09455"/>
<protein>
    <submittedName>
        <fullName evidence="3">VOC family protein</fullName>
    </submittedName>
</protein>
<dbReference type="InterPro" id="IPR052164">
    <property type="entry name" value="Anthracycline_SecMetBiosynth"/>
</dbReference>
<dbReference type="InterPro" id="IPR037523">
    <property type="entry name" value="VOC_core"/>
</dbReference>
<evidence type="ECO:0000259" key="1">
    <source>
        <dbReference type="PROSITE" id="PS51819"/>
    </source>
</evidence>
<dbReference type="Gene3D" id="3.10.180.10">
    <property type="entry name" value="2,3-Dihydroxybiphenyl 1,2-Dioxygenase, domain 1"/>
    <property type="match status" value="2"/>
</dbReference>
<name>A0AAU6P5I3_9FLAO</name>
<reference evidence="3 4" key="1">
    <citation type="submission" date="2023-10" db="EMBL/GenBank/DDBJ databases">
        <title>Culture-based analysis of two novel bacteria associated with mangrove crab gills.</title>
        <authorList>
            <person name="Yang X."/>
            <person name="Garuglieri E."/>
            <person name="Van Goethem M.W."/>
            <person name="Fusi M."/>
            <person name="Marasco R."/>
            <person name="Daffonchio D.G."/>
        </authorList>
    </citation>
    <scope>NUCLEOTIDE SEQUENCE</scope>
    <source>
        <strain evidence="3">UG2-1</strain>
        <strain evidence="2">UG2-2</strain>
        <strain evidence="4">UG2_2</strain>
    </source>
</reference>
<gene>
    <name evidence="3" type="ORF">R3L15_09455</name>
    <name evidence="2" type="ORF">R3L16_12130</name>
</gene>
<dbReference type="Pfam" id="PF00903">
    <property type="entry name" value="Glyoxalase"/>
    <property type="match status" value="1"/>
</dbReference>
<dbReference type="SUPFAM" id="SSF54593">
    <property type="entry name" value="Glyoxalase/Bleomycin resistance protein/Dihydroxybiphenyl dioxygenase"/>
    <property type="match status" value="1"/>
</dbReference>
<evidence type="ECO:0000313" key="2">
    <source>
        <dbReference type="EMBL" id="WXA02491.1"/>
    </source>
</evidence>
<dbReference type="PROSITE" id="PS51819">
    <property type="entry name" value="VOC"/>
    <property type="match status" value="1"/>
</dbReference>
<sequence length="289" mass="32368">MFVNMVVIRGKVPKLIVFLLLCVMFSCNQTEYPKLSLSDSIQYNHGQIVWHDLITPNPKQAMDFYSNLFGWTYKSLGKGDMAYHVIYRGDNAIGGIIPLNVTTHPSGEWLSSVSVPDVDKAVKYNTFRGGKTLFKPADFKGRGRSALVQDPQGAYIAYIYSESGDPKFQLADNSWLWNELWTNDIDGSLAYYKGVAPYEATEIEEEKVPYFMMKSGDQKLCGVMKNPVNNMRSAWLPYIKVSNVESVSKKAASLGAKIMLKPQDNIRNGAVAIIQDPNGAPFAIQVWNQ</sequence>
<dbReference type="CDD" id="cd07247">
    <property type="entry name" value="SgaA_N_like"/>
    <property type="match status" value="1"/>
</dbReference>
<dbReference type="AlphaFoldDB" id="A0AAU6P5I3"/>
<dbReference type="InterPro" id="IPR004360">
    <property type="entry name" value="Glyas_Fos-R_dOase_dom"/>
</dbReference>
<dbReference type="PANTHER" id="PTHR33993:SF14">
    <property type="entry name" value="GB|AAF24581.1"/>
    <property type="match status" value="1"/>
</dbReference>
<evidence type="ECO:0000313" key="4">
    <source>
        <dbReference type="Proteomes" id="UP001368318"/>
    </source>
</evidence>
<dbReference type="RefSeq" id="WP_338731337.1">
    <property type="nucleotide sequence ID" value="NZ_CP136924.1"/>
</dbReference>
<organism evidence="3">
    <name type="scientific">Mangrovimonas cancribranchiae</name>
    <dbReference type="NCBI Taxonomy" id="3080055"/>
    <lineage>
        <taxon>Bacteria</taxon>
        <taxon>Pseudomonadati</taxon>
        <taxon>Bacteroidota</taxon>
        <taxon>Flavobacteriia</taxon>
        <taxon>Flavobacteriales</taxon>
        <taxon>Flavobacteriaceae</taxon>
        <taxon>Mangrovimonas</taxon>
    </lineage>
</organism>
<evidence type="ECO:0000313" key="3">
    <source>
        <dbReference type="EMBL" id="WXA12347.1"/>
    </source>
</evidence>
<feature type="domain" description="VOC" evidence="1">
    <location>
        <begin position="47"/>
        <end position="161"/>
    </location>
</feature>
<dbReference type="EMBL" id="CP136925">
    <property type="protein sequence ID" value="WXA12347.1"/>
    <property type="molecule type" value="Genomic_DNA"/>
</dbReference>
<accession>A0AAU6P5I3</accession>
<keyword evidence="4" id="KW-1185">Reference proteome</keyword>
<dbReference type="PANTHER" id="PTHR33993">
    <property type="entry name" value="GLYOXALASE-RELATED"/>
    <property type="match status" value="1"/>
</dbReference>
<proteinExistence type="predicted"/>
<dbReference type="InterPro" id="IPR029068">
    <property type="entry name" value="Glyas_Bleomycin-R_OHBP_Dase"/>
</dbReference>
<dbReference type="Proteomes" id="UP001368318">
    <property type="component" value="Chromosome"/>
</dbReference>